<evidence type="ECO:0000313" key="6">
    <source>
        <dbReference type="EMBL" id="KAK9268863.1"/>
    </source>
</evidence>
<dbReference type="EMBL" id="JBBPBK010000015">
    <property type="protein sequence ID" value="KAK9268863.1"/>
    <property type="molecule type" value="Genomic_DNA"/>
</dbReference>
<proteinExistence type="inferred from homology"/>
<dbReference type="PANTHER" id="PTHR10221:SF13">
    <property type="entry name" value="TRANSCRIPTION INITIATION FACTOR TFIID SUBUNIT 6"/>
    <property type="match status" value="1"/>
</dbReference>
<dbReference type="GO" id="GO:0046695">
    <property type="term" value="C:SLIK (SAGA-like) complex"/>
    <property type="evidence" value="ECO:0007669"/>
    <property type="project" value="InterPro"/>
</dbReference>
<dbReference type="AlphaFoldDB" id="A0AAP0N946"/>
<keyword evidence="7" id="KW-1185">Reference proteome</keyword>
<dbReference type="InterPro" id="IPR037796">
    <property type="entry name" value="TAF6"/>
</dbReference>
<reference evidence="6 7" key="1">
    <citation type="journal article" date="2024" name="Plant J.">
        <title>Genome sequences and population genomics reveal climatic adaptation and genomic divergence between two closely related sweetgum species.</title>
        <authorList>
            <person name="Xu W.Q."/>
            <person name="Ren C.Q."/>
            <person name="Zhang X.Y."/>
            <person name="Comes H.P."/>
            <person name="Liu X.H."/>
            <person name="Li Y.G."/>
            <person name="Kettle C.J."/>
            <person name="Jalonen R."/>
            <person name="Gaisberger H."/>
            <person name="Ma Y.Z."/>
            <person name="Qiu Y.X."/>
        </authorList>
    </citation>
    <scope>NUCLEOTIDE SEQUENCE [LARGE SCALE GENOMIC DNA]</scope>
    <source>
        <strain evidence="6">Hangzhou</strain>
    </source>
</reference>
<keyword evidence="3" id="KW-0805">Transcription regulation</keyword>
<protein>
    <submittedName>
        <fullName evidence="6">Uncharacterized protein</fullName>
    </submittedName>
</protein>
<evidence type="ECO:0000313" key="7">
    <source>
        <dbReference type="Proteomes" id="UP001415857"/>
    </source>
</evidence>
<keyword evidence="4" id="KW-0804">Transcription</keyword>
<dbReference type="GO" id="GO:0000124">
    <property type="term" value="C:SAGA complex"/>
    <property type="evidence" value="ECO:0007669"/>
    <property type="project" value="InterPro"/>
</dbReference>
<evidence type="ECO:0000256" key="5">
    <source>
        <dbReference type="ARBA" id="ARBA00023242"/>
    </source>
</evidence>
<dbReference type="GO" id="GO:0016251">
    <property type="term" value="F:RNA polymerase II general transcription initiation factor activity"/>
    <property type="evidence" value="ECO:0007669"/>
    <property type="project" value="InterPro"/>
</dbReference>
<comment type="similarity">
    <text evidence="2">Belongs to the TAF6 family.</text>
</comment>
<evidence type="ECO:0000256" key="4">
    <source>
        <dbReference type="ARBA" id="ARBA00023163"/>
    </source>
</evidence>
<dbReference type="PANTHER" id="PTHR10221">
    <property type="entry name" value="TRANSCRIPTION INITIATION FACTOR TFIID SUBUNIT 6"/>
    <property type="match status" value="1"/>
</dbReference>
<keyword evidence="5" id="KW-0539">Nucleus</keyword>
<comment type="caution">
    <text evidence="6">The sequence shown here is derived from an EMBL/GenBank/DDBJ whole genome shotgun (WGS) entry which is preliminary data.</text>
</comment>
<dbReference type="Proteomes" id="UP001415857">
    <property type="component" value="Unassembled WGS sequence"/>
</dbReference>
<comment type="subcellular location">
    <subcellularLocation>
        <location evidence="1">Nucleus</location>
    </subcellularLocation>
</comment>
<dbReference type="GO" id="GO:0051123">
    <property type="term" value="P:RNA polymerase II preinitiation complex assembly"/>
    <property type="evidence" value="ECO:0007669"/>
    <property type="project" value="TreeGrafter"/>
</dbReference>
<organism evidence="6 7">
    <name type="scientific">Liquidambar formosana</name>
    <name type="common">Formosan gum</name>
    <dbReference type="NCBI Taxonomy" id="63359"/>
    <lineage>
        <taxon>Eukaryota</taxon>
        <taxon>Viridiplantae</taxon>
        <taxon>Streptophyta</taxon>
        <taxon>Embryophyta</taxon>
        <taxon>Tracheophyta</taxon>
        <taxon>Spermatophyta</taxon>
        <taxon>Magnoliopsida</taxon>
        <taxon>eudicotyledons</taxon>
        <taxon>Gunneridae</taxon>
        <taxon>Pentapetalae</taxon>
        <taxon>Saxifragales</taxon>
        <taxon>Altingiaceae</taxon>
        <taxon>Liquidambar</taxon>
    </lineage>
</organism>
<sequence length="207" mass="23505">MKQKQKRKKEKRVKNNNGVPMFCLKTNQHPEAFAESNLAKDPGFSSKLRCYRPIYGFASGDPLRFKRAVAHKDLFYIDDKDVDFKDVIEAPLPKAPLDTAVVCHWLAIECVQPAIPENAPVEVIAGPSDGKKSEQKDDGLPVDIKLPINNIRCWLVFKQNIVWVPILFLNHDLKMRISTVAQAEETKEYDHDGPLARICCNIGHEKE</sequence>
<evidence type="ECO:0000256" key="2">
    <source>
        <dbReference type="ARBA" id="ARBA00007688"/>
    </source>
</evidence>
<evidence type="ECO:0000256" key="1">
    <source>
        <dbReference type="ARBA" id="ARBA00004123"/>
    </source>
</evidence>
<dbReference type="GO" id="GO:0003713">
    <property type="term" value="F:transcription coactivator activity"/>
    <property type="evidence" value="ECO:0007669"/>
    <property type="project" value="TreeGrafter"/>
</dbReference>
<name>A0AAP0N946_LIQFO</name>
<accession>A0AAP0N946</accession>
<gene>
    <name evidence="6" type="ORF">L1049_000628</name>
</gene>
<dbReference type="GO" id="GO:0005669">
    <property type="term" value="C:transcription factor TFIID complex"/>
    <property type="evidence" value="ECO:0007669"/>
    <property type="project" value="InterPro"/>
</dbReference>
<evidence type="ECO:0000256" key="3">
    <source>
        <dbReference type="ARBA" id="ARBA00023015"/>
    </source>
</evidence>